<sequence>MSAGLIGFQPIHNDVMITATNAPEQYEALLLSDSLGRRSGDGLSVLNQTRTIRESHSRVSRSYSRNIGKVRIDNNAPLDSLRS</sequence>
<name>A0A5E6S8I9_PSEFL</name>
<proteinExistence type="predicted"/>
<gene>
    <name evidence="1" type="ORF">PS631_02118</name>
</gene>
<reference evidence="1 2" key="1">
    <citation type="submission" date="2019-09" db="EMBL/GenBank/DDBJ databases">
        <authorList>
            <person name="Chandra G."/>
            <person name="Truman W A."/>
        </authorList>
    </citation>
    <scope>NUCLEOTIDE SEQUENCE [LARGE SCALE GENOMIC DNA]</scope>
    <source>
        <strain evidence="1">PS631</strain>
    </source>
</reference>
<dbReference type="EMBL" id="CABVHF010000005">
    <property type="protein sequence ID" value="VVM76931.1"/>
    <property type="molecule type" value="Genomic_DNA"/>
</dbReference>
<dbReference type="RefSeq" id="WP_191622756.1">
    <property type="nucleotide sequence ID" value="NZ_CABVHF010000005.1"/>
</dbReference>
<organism evidence="1 2">
    <name type="scientific">Pseudomonas fluorescens</name>
    <dbReference type="NCBI Taxonomy" id="294"/>
    <lineage>
        <taxon>Bacteria</taxon>
        <taxon>Pseudomonadati</taxon>
        <taxon>Pseudomonadota</taxon>
        <taxon>Gammaproteobacteria</taxon>
        <taxon>Pseudomonadales</taxon>
        <taxon>Pseudomonadaceae</taxon>
        <taxon>Pseudomonas</taxon>
    </lineage>
</organism>
<dbReference type="AlphaFoldDB" id="A0A5E6S8I9"/>
<dbReference type="Proteomes" id="UP000399692">
    <property type="component" value="Unassembled WGS sequence"/>
</dbReference>
<evidence type="ECO:0000313" key="1">
    <source>
        <dbReference type="EMBL" id="VVM76931.1"/>
    </source>
</evidence>
<protein>
    <submittedName>
        <fullName evidence="1">Uncharacterized protein</fullName>
    </submittedName>
</protein>
<evidence type="ECO:0000313" key="2">
    <source>
        <dbReference type="Proteomes" id="UP000399692"/>
    </source>
</evidence>
<accession>A0A5E6S8I9</accession>